<reference evidence="2" key="1">
    <citation type="submission" date="2013-03" db="EMBL/GenBank/DDBJ databases">
        <title>The Genome Sequence of Anopheles epiroticus epiroticus2.</title>
        <authorList>
            <consortium name="The Broad Institute Genomics Platform"/>
            <person name="Neafsey D.E."/>
            <person name="Howell P."/>
            <person name="Walker B."/>
            <person name="Young S.K."/>
            <person name="Zeng Q."/>
            <person name="Gargeya S."/>
            <person name="Fitzgerald M."/>
            <person name="Haas B."/>
            <person name="Abouelleil A."/>
            <person name="Allen A.W."/>
            <person name="Alvarado L."/>
            <person name="Arachchi H.M."/>
            <person name="Berlin A.M."/>
            <person name="Chapman S.B."/>
            <person name="Gainer-Dewar J."/>
            <person name="Goldberg J."/>
            <person name="Griggs A."/>
            <person name="Gujja S."/>
            <person name="Hansen M."/>
            <person name="Howarth C."/>
            <person name="Imamovic A."/>
            <person name="Ireland A."/>
            <person name="Larimer J."/>
            <person name="McCowan C."/>
            <person name="Murphy C."/>
            <person name="Pearson M."/>
            <person name="Poon T.W."/>
            <person name="Priest M."/>
            <person name="Roberts A."/>
            <person name="Saif S."/>
            <person name="Shea T."/>
            <person name="Sisk P."/>
            <person name="Sykes S."/>
            <person name="Wortman J."/>
            <person name="Nusbaum C."/>
            <person name="Birren B."/>
        </authorList>
    </citation>
    <scope>NUCLEOTIDE SEQUENCE [LARGE SCALE GENOMIC DNA]</scope>
    <source>
        <strain evidence="2">Epiroticus2</strain>
    </source>
</reference>
<dbReference type="EnsemblMetazoa" id="AEPI014229-RA">
    <property type="protein sequence ID" value="AEPI014229-PA"/>
    <property type="gene ID" value="AEPI014229"/>
</dbReference>
<organism evidence="1 2">
    <name type="scientific">Anopheles epiroticus</name>
    <dbReference type="NCBI Taxonomy" id="199890"/>
    <lineage>
        <taxon>Eukaryota</taxon>
        <taxon>Metazoa</taxon>
        <taxon>Ecdysozoa</taxon>
        <taxon>Arthropoda</taxon>
        <taxon>Hexapoda</taxon>
        <taxon>Insecta</taxon>
        <taxon>Pterygota</taxon>
        <taxon>Neoptera</taxon>
        <taxon>Endopterygota</taxon>
        <taxon>Diptera</taxon>
        <taxon>Nematocera</taxon>
        <taxon>Culicoidea</taxon>
        <taxon>Culicidae</taxon>
        <taxon>Anophelinae</taxon>
        <taxon>Anopheles</taxon>
    </lineage>
</organism>
<evidence type="ECO:0000313" key="2">
    <source>
        <dbReference type="Proteomes" id="UP000075885"/>
    </source>
</evidence>
<dbReference type="Proteomes" id="UP000075885">
    <property type="component" value="Unassembled WGS sequence"/>
</dbReference>
<sequence length="443" mass="47767">MFMFLQLASGSPFFGVSVQGGFQAEADIAAAARTVRLVVESSQQSMVTFAARLPLSTAVQNVTAGAVLQLYTIAITNIVTLTDRISWAAINRTDPPAEVFATLHTAYNTVVASLQQESPAAVTLITSYSSANGATIAKSGQNVLLILGDIFNSLSIFSNTINSFPSQVTAKDVFEKLTKSQIATIVGALDALRAELTIISGTLMETAMTLTDSDALLSNYINMLSQSFSNIDSNLSNLFNKLTSLSVDFERQFRASESTVANDVRVFNARITSFRDNIIAPSASQILSITRPFSEKFSEAYTIIKPNVEDTFQLLINTATDTVLNAAQNLLFTTYRVLDSAMQRIPNAPSQGKACASEFINPYVQYLSSNIASVLTGCISSTASQAEGVLRNQLQGISALLKDRQAYFKMWNDAINGVSNTSDADTRNIALAKLTAIQSMRHS</sequence>
<reference evidence="1" key="2">
    <citation type="submission" date="2020-05" db="UniProtKB">
        <authorList>
            <consortium name="EnsemblMetazoa"/>
        </authorList>
    </citation>
    <scope>IDENTIFICATION</scope>
    <source>
        <strain evidence="1">Epiroticus2</strain>
    </source>
</reference>
<evidence type="ECO:0000313" key="1">
    <source>
        <dbReference type="EnsemblMetazoa" id="AEPI014229-PA"/>
    </source>
</evidence>
<keyword evidence="2" id="KW-1185">Reference proteome</keyword>
<protein>
    <submittedName>
        <fullName evidence="1">Uncharacterized protein</fullName>
    </submittedName>
</protein>
<dbReference type="VEuPathDB" id="VectorBase:AEPI014229"/>
<proteinExistence type="predicted"/>
<name>A0A182PY12_9DIPT</name>
<dbReference type="AlphaFoldDB" id="A0A182PY12"/>
<accession>A0A182PY12</accession>